<protein>
    <submittedName>
        <fullName evidence="6">TetR/AcrR family transcriptional regulator</fullName>
    </submittedName>
</protein>
<comment type="caution">
    <text evidence="6">The sequence shown here is derived from an EMBL/GenBank/DDBJ whole genome shotgun (WGS) entry which is preliminary data.</text>
</comment>
<dbReference type="PANTHER" id="PTHR30055">
    <property type="entry name" value="HTH-TYPE TRANSCRIPTIONAL REGULATOR RUTR"/>
    <property type="match status" value="1"/>
</dbReference>
<dbReference type="InterPro" id="IPR025996">
    <property type="entry name" value="MT1864/Rv1816-like_C"/>
</dbReference>
<evidence type="ECO:0000313" key="6">
    <source>
        <dbReference type="EMBL" id="NVN47675.1"/>
    </source>
</evidence>
<organism evidence="6 7">
    <name type="scientific">Asaia spathodeae</name>
    <dbReference type="NCBI Taxonomy" id="657016"/>
    <lineage>
        <taxon>Bacteria</taxon>
        <taxon>Pseudomonadati</taxon>
        <taxon>Pseudomonadota</taxon>
        <taxon>Alphaproteobacteria</taxon>
        <taxon>Acetobacterales</taxon>
        <taxon>Acetobacteraceae</taxon>
        <taxon>Asaia</taxon>
    </lineage>
</organism>
<evidence type="ECO:0000256" key="1">
    <source>
        <dbReference type="ARBA" id="ARBA00023015"/>
    </source>
</evidence>
<dbReference type="RefSeq" id="WP_267310462.1">
    <property type="nucleotide sequence ID" value="NZ_JABXXV010000007.1"/>
</dbReference>
<keyword evidence="3" id="KW-0804">Transcription</keyword>
<keyword evidence="2 4" id="KW-0238">DNA-binding</keyword>
<keyword evidence="7" id="KW-1185">Reference proteome</keyword>
<dbReference type="Pfam" id="PF13305">
    <property type="entry name" value="TetR_C_33"/>
    <property type="match status" value="1"/>
</dbReference>
<dbReference type="PROSITE" id="PS50977">
    <property type="entry name" value="HTH_TETR_2"/>
    <property type="match status" value="1"/>
</dbReference>
<dbReference type="PANTHER" id="PTHR30055:SF220">
    <property type="entry name" value="TETR-FAMILY REGULATORY PROTEIN"/>
    <property type="match status" value="1"/>
</dbReference>
<sequence length="212" mass="22774">MSRGNYHHGDLKAALVAAAETIIRDEGVEGFTLRKAASHAGVSPGAPSHHFGDMRGLLTALAIRVFGQLGAALSAYQPTDRAACNLRNQAEGYVRFAAANPGLFRLICRVDLINGKDPALLEASFVALEGFGKAIAVYFDGEAPDRERRTLRPHLAGAMATAHGLAHMVIEGRPALLFETPDPVQTFLEESLPVILMTTWPDRQSNQENSCG</sequence>
<evidence type="ECO:0000256" key="2">
    <source>
        <dbReference type="ARBA" id="ARBA00023125"/>
    </source>
</evidence>
<dbReference type="Pfam" id="PF00440">
    <property type="entry name" value="TetR_N"/>
    <property type="match status" value="1"/>
</dbReference>
<gene>
    <name evidence="6" type="ORF">HW542_12780</name>
</gene>
<dbReference type="Proteomes" id="UP001516351">
    <property type="component" value="Unassembled WGS sequence"/>
</dbReference>
<reference evidence="6 7" key="1">
    <citation type="submission" date="2020-06" db="EMBL/GenBank/DDBJ databases">
        <title>Synonyms of Asaia species.</title>
        <authorList>
            <person name="Sombolestani A."/>
        </authorList>
    </citation>
    <scope>NUCLEOTIDE SEQUENCE [LARGE SCALE GENOMIC DNA]</scope>
    <source>
        <strain evidence="6 7">LMG 27047</strain>
    </source>
</reference>
<evidence type="ECO:0000259" key="5">
    <source>
        <dbReference type="PROSITE" id="PS50977"/>
    </source>
</evidence>
<feature type="domain" description="HTH tetR-type" evidence="5">
    <location>
        <begin position="9"/>
        <end position="69"/>
    </location>
</feature>
<dbReference type="InterPro" id="IPR009057">
    <property type="entry name" value="Homeodomain-like_sf"/>
</dbReference>
<accession>A0ABX2P849</accession>
<name>A0ABX2P849_9PROT</name>
<evidence type="ECO:0000256" key="3">
    <source>
        <dbReference type="ARBA" id="ARBA00023163"/>
    </source>
</evidence>
<dbReference type="InterPro" id="IPR036271">
    <property type="entry name" value="Tet_transcr_reg_TetR-rel_C_sf"/>
</dbReference>
<feature type="DNA-binding region" description="H-T-H motif" evidence="4">
    <location>
        <begin position="32"/>
        <end position="51"/>
    </location>
</feature>
<dbReference type="EMBL" id="JABXXV010000007">
    <property type="protein sequence ID" value="NVN47675.1"/>
    <property type="molecule type" value="Genomic_DNA"/>
</dbReference>
<dbReference type="SUPFAM" id="SSF46689">
    <property type="entry name" value="Homeodomain-like"/>
    <property type="match status" value="1"/>
</dbReference>
<dbReference type="SUPFAM" id="SSF48498">
    <property type="entry name" value="Tetracyclin repressor-like, C-terminal domain"/>
    <property type="match status" value="1"/>
</dbReference>
<proteinExistence type="predicted"/>
<keyword evidence="1" id="KW-0805">Transcription regulation</keyword>
<dbReference type="InterPro" id="IPR001647">
    <property type="entry name" value="HTH_TetR"/>
</dbReference>
<dbReference type="InterPro" id="IPR050109">
    <property type="entry name" value="HTH-type_TetR-like_transc_reg"/>
</dbReference>
<evidence type="ECO:0000313" key="7">
    <source>
        <dbReference type="Proteomes" id="UP001516351"/>
    </source>
</evidence>
<evidence type="ECO:0000256" key="4">
    <source>
        <dbReference type="PROSITE-ProRule" id="PRU00335"/>
    </source>
</evidence>
<dbReference type="Gene3D" id="1.10.357.10">
    <property type="entry name" value="Tetracycline Repressor, domain 2"/>
    <property type="match status" value="1"/>
</dbReference>